<protein>
    <submittedName>
        <fullName evidence="1">Uncharacterized protein</fullName>
    </submittedName>
</protein>
<dbReference type="EMBL" id="BAWO01000029">
    <property type="protein sequence ID" value="GAJ39834.1"/>
    <property type="molecule type" value="Genomic_DNA"/>
</dbReference>
<name>A0A023DEX7_9BACL</name>
<reference evidence="1 2" key="1">
    <citation type="submission" date="2014-04" db="EMBL/GenBank/DDBJ databases">
        <title>Whole genome shotgun sequence of Geobacillus caldoxylosilyticus NBRC 107762.</title>
        <authorList>
            <person name="Hosoyama A."/>
            <person name="Hosoyama Y."/>
            <person name="Katano-Makiyama Y."/>
            <person name="Tsuchikane K."/>
            <person name="Ohji S."/>
            <person name="Ichikawa N."/>
            <person name="Yamazoe A."/>
            <person name="Fujita N."/>
        </authorList>
    </citation>
    <scope>NUCLEOTIDE SEQUENCE [LARGE SCALE GENOMIC DNA]</scope>
    <source>
        <strain evidence="1 2">NBRC 107762</strain>
    </source>
</reference>
<proteinExistence type="predicted"/>
<dbReference type="GeneID" id="301192696"/>
<dbReference type="RefSeq" id="WP_008881873.1">
    <property type="nucleotide sequence ID" value="NZ_BAWO01000029.1"/>
</dbReference>
<accession>A0A023DEX7</accession>
<comment type="caution">
    <text evidence="1">The sequence shown here is derived from an EMBL/GenBank/DDBJ whole genome shotgun (WGS) entry which is preliminary data.</text>
</comment>
<keyword evidence="2" id="KW-1185">Reference proteome</keyword>
<gene>
    <name evidence="1" type="ORF">GCA01S_029_00120</name>
</gene>
<organism evidence="1 2">
    <name type="scientific">Parageobacillus caldoxylosilyticus NBRC 107762</name>
    <dbReference type="NCBI Taxonomy" id="1220594"/>
    <lineage>
        <taxon>Bacteria</taxon>
        <taxon>Bacillati</taxon>
        <taxon>Bacillota</taxon>
        <taxon>Bacilli</taxon>
        <taxon>Bacillales</taxon>
        <taxon>Anoxybacillaceae</taxon>
        <taxon>Saccharococcus</taxon>
    </lineage>
</organism>
<evidence type="ECO:0000313" key="1">
    <source>
        <dbReference type="EMBL" id="GAJ39834.1"/>
    </source>
</evidence>
<sequence length="89" mass="11376">MKDFNKLFDEAFNKVWSKYEKKIQEKQRFNEMTLSEKLEWLKKKTKEVEEYFEKSWAVKELEKKEREKREKEEFEAWYRDYVRRMGNTF</sequence>
<dbReference type="Proteomes" id="UP000023561">
    <property type="component" value="Unassembled WGS sequence"/>
</dbReference>
<dbReference type="AlphaFoldDB" id="A0A023DEX7"/>
<evidence type="ECO:0000313" key="2">
    <source>
        <dbReference type="Proteomes" id="UP000023561"/>
    </source>
</evidence>